<dbReference type="Gene3D" id="1.10.10.60">
    <property type="entry name" value="Homeodomain-like"/>
    <property type="match status" value="1"/>
</dbReference>
<evidence type="ECO:0000256" key="2">
    <source>
        <dbReference type="ARBA" id="ARBA00022478"/>
    </source>
</evidence>
<evidence type="ECO:0000256" key="6">
    <source>
        <dbReference type="ARBA" id="ARBA00023082"/>
    </source>
</evidence>
<comment type="similarity">
    <text evidence="1">Belongs to the sigma-54 factor family.</text>
</comment>
<dbReference type="Proteomes" id="UP000013750">
    <property type="component" value="Unassembled WGS sequence"/>
</dbReference>
<comment type="caution">
    <text evidence="11">The sequence shown here is derived from an EMBL/GenBank/DDBJ whole genome shotgun (WGS) entry which is preliminary data.</text>
</comment>
<dbReference type="AlphaFoldDB" id="R2XZT7"/>
<dbReference type="PRINTS" id="PR00045">
    <property type="entry name" value="SIGMA54FCT"/>
</dbReference>
<dbReference type="Pfam" id="PF04963">
    <property type="entry name" value="Sigma54_CBD"/>
    <property type="match status" value="1"/>
</dbReference>
<dbReference type="InterPro" id="IPR038709">
    <property type="entry name" value="RpoN_core-bd_sf"/>
</dbReference>
<evidence type="ECO:0000313" key="13">
    <source>
        <dbReference type="Proteomes" id="UP000013750"/>
    </source>
</evidence>
<keyword evidence="4" id="KW-0548">Nucleotidyltransferase</keyword>
<proteinExistence type="inferred from homology"/>
<dbReference type="Pfam" id="PF00309">
    <property type="entry name" value="Sigma54_AID"/>
    <property type="match status" value="1"/>
</dbReference>
<evidence type="ECO:0000259" key="10">
    <source>
        <dbReference type="Pfam" id="PF04963"/>
    </source>
</evidence>
<dbReference type="EMBL" id="AJDQ01000008">
    <property type="protein sequence ID" value="EOI55542.1"/>
    <property type="molecule type" value="Genomic_DNA"/>
</dbReference>
<feature type="domain" description="RNA polymerase sigma factor 54 core-binding" evidence="10">
    <location>
        <begin position="78"/>
        <end position="264"/>
    </location>
</feature>
<dbReference type="EMBL" id="ASWH01000001">
    <property type="protein sequence ID" value="EOW81915.1"/>
    <property type="molecule type" value="Genomic_DNA"/>
</dbReference>
<dbReference type="PANTHER" id="PTHR32248:SF4">
    <property type="entry name" value="RNA POLYMERASE SIGMA-54 FACTOR"/>
    <property type="match status" value="1"/>
</dbReference>
<dbReference type="eggNOG" id="COG1508">
    <property type="taxonomic scope" value="Bacteria"/>
</dbReference>
<dbReference type="InterPro" id="IPR007634">
    <property type="entry name" value="RNA_pol_sigma_54_DNA-bd"/>
</dbReference>
<evidence type="ECO:0000256" key="1">
    <source>
        <dbReference type="ARBA" id="ARBA00008798"/>
    </source>
</evidence>
<dbReference type="GO" id="GO:0000428">
    <property type="term" value="C:DNA-directed RNA polymerase complex"/>
    <property type="evidence" value="ECO:0007669"/>
    <property type="project" value="UniProtKB-KW"/>
</dbReference>
<dbReference type="Proteomes" id="UP000014160">
    <property type="component" value="Unassembled WGS sequence"/>
</dbReference>
<protein>
    <submittedName>
        <fullName evidence="11">RNA polymerase sigma-54 factor</fullName>
    </submittedName>
</protein>
<dbReference type="GO" id="GO:0016987">
    <property type="term" value="F:sigma factor activity"/>
    <property type="evidence" value="ECO:0007669"/>
    <property type="project" value="UniProtKB-KW"/>
</dbReference>
<dbReference type="NCBIfam" id="TIGR02395">
    <property type="entry name" value="rpoN_sigma"/>
    <property type="match status" value="1"/>
</dbReference>
<accession>R2XZT7</accession>
<dbReference type="GeneID" id="301213917"/>
<dbReference type="Pfam" id="PF04552">
    <property type="entry name" value="Sigma54_DBD"/>
    <property type="match status" value="1"/>
</dbReference>
<dbReference type="GO" id="GO:0016779">
    <property type="term" value="F:nucleotidyltransferase activity"/>
    <property type="evidence" value="ECO:0007669"/>
    <property type="project" value="UniProtKB-KW"/>
</dbReference>
<evidence type="ECO:0000313" key="14">
    <source>
        <dbReference type="Proteomes" id="UP000014160"/>
    </source>
</evidence>
<dbReference type="PROSITE" id="PS00717">
    <property type="entry name" value="SIGMA54_1"/>
    <property type="match status" value="1"/>
</dbReference>
<evidence type="ECO:0000313" key="12">
    <source>
        <dbReference type="EMBL" id="EOW81915.1"/>
    </source>
</evidence>
<evidence type="ECO:0000313" key="11">
    <source>
        <dbReference type="EMBL" id="EOI55542.1"/>
    </source>
</evidence>
<keyword evidence="6" id="KW-0731">Sigma factor</keyword>
<organism evidence="11 13">
    <name type="scientific">Enterococcus gilvus ATCC BAA-350</name>
    <dbReference type="NCBI Taxonomy" id="1158614"/>
    <lineage>
        <taxon>Bacteria</taxon>
        <taxon>Bacillati</taxon>
        <taxon>Bacillota</taxon>
        <taxon>Bacilli</taxon>
        <taxon>Lactobacillales</taxon>
        <taxon>Enterococcaceae</taxon>
        <taxon>Enterococcus</taxon>
    </lineage>
</organism>
<reference evidence="12 14" key="2">
    <citation type="submission" date="2013-03" db="EMBL/GenBank/DDBJ databases">
        <title>The Genome Sequence of Enterococcus gilvus ATCC BAA-350 (PacBio/Illumina hybrid assembly).</title>
        <authorList>
            <consortium name="The Broad Institute Genomics Platform"/>
            <consortium name="The Broad Institute Genome Sequencing Center for Infectious Disease"/>
            <person name="Earl A."/>
            <person name="Russ C."/>
            <person name="Gilmore M."/>
            <person name="Surin D."/>
            <person name="Walker B."/>
            <person name="Young S."/>
            <person name="Zeng Q."/>
            <person name="Gargeya S."/>
            <person name="Fitzgerald M."/>
            <person name="Haas B."/>
            <person name="Abouelleil A."/>
            <person name="Allen A.W."/>
            <person name="Alvarado L."/>
            <person name="Arachchi H.M."/>
            <person name="Berlin A.M."/>
            <person name="Chapman S.B."/>
            <person name="Gainer-Dewar J."/>
            <person name="Goldberg J."/>
            <person name="Griggs A."/>
            <person name="Gujja S."/>
            <person name="Hansen M."/>
            <person name="Howarth C."/>
            <person name="Imamovic A."/>
            <person name="Ireland A."/>
            <person name="Larimer J."/>
            <person name="McCowan C."/>
            <person name="Murphy C."/>
            <person name="Pearson M."/>
            <person name="Poon T.W."/>
            <person name="Priest M."/>
            <person name="Roberts A."/>
            <person name="Saif S."/>
            <person name="Shea T."/>
            <person name="Sisk P."/>
            <person name="Sykes S."/>
            <person name="Wortman J."/>
            <person name="Nusbaum C."/>
            <person name="Birren B."/>
        </authorList>
    </citation>
    <scope>NUCLEOTIDE SEQUENCE [LARGE SCALE GENOMIC DNA]</scope>
    <source>
        <strain evidence="12 14">ATCC BAA-350</strain>
    </source>
</reference>
<evidence type="ECO:0000256" key="3">
    <source>
        <dbReference type="ARBA" id="ARBA00022679"/>
    </source>
</evidence>
<keyword evidence="14" id="KW-1185">Reference proteome</keyword>
<reference evidence="11 13" key="1">
    <citation type="submission" date="2013-02" db="EMBL/GenBank/DDBJ databases">
        <title>The Genome Sequence of Enterococcus gilvus ATCC BAA-350.</title>
        <authorList>
            <consortium name="The Broad Institute Genome Sequencing Platform"/>
            <consortium name="The Broad Institute Genome Sequencing Center for Infectious Disease"/>
            <person name="Earl A.M."/>
            <person name="Gilmore M.S."/>
            <person name="Lebreton F."/>
            <person name="Walker B."/>
            <person name="Young S.K."/>
            <person name="Zeng Q."/>
            <person name="Gargeya S."/>
            <person name="Fitzgerald M."/>
            <person name="Haas B."/>
            <person name="Abouelleil A."/>
            <person name="Alvarado L."/>
            <person name="Arachchi H.M."/>
            <person name="Berlin A.M."/>
            <person name="Chapman S.B."/>
            <person name="Dewar J."/>
            <person name="Goldberg J."/>
            <person name="Griggs A."/>
            <person name="Gujja S."/>
            <person name="Hansen M."/>
            <person name="Howarth C."/>
            <person name="Imamovic A."/>
            <person name="Larimer J."/>
            <person name="McCowan C."/>
            <person name="Murphy C."/>
            <person name="Neiman D."/>
            <person name="Pearson M."/>
            <person name="Priest M."/>
            <person name="Roberts A."/>
            <person name="Saif S."/>
            <person name="Shea T."/>
            <person name="Sisk P."/>
            <person name="Sykes S."/>
            <person name="Wortman J."/>
            <person name="Nusbaum C."/>
            <person name="Birren B."/>
        </authorList>
    </citation>
    <scope>NUCLEOTIDE SEQUENCE [LARGE SCALE GENOMIC DNA]</scope>
    <source>
        <strain evidence="11 13">ATCC BAA-350</strain>
    </source>
</reference>
<dbReference type="HOGENOM" id="CLU_020569_1_1_9"/>
<feature type="domain" description="RNA polymerase sigma factor 54 DNA-binding" evidence="9">
    <location>
        <begin position="278"/>
        <end position="433"/>
    </location>
</feature>
<dbReference type="PROSITE" id="PS00718">
    <property type="entry name" value="SIGMA54_2"/>
    <property type="match status" value="1"/>
</dbReference>
<evidence type="ECO:0000256" key="8">
    <source>
        <dbReference type="ARBA" id="ARBA00023163"/>
    </source>
</evidence>
<dbReference type="InterPro" id="IPR007046">
    <property type="entry name" value="RNA_pol_sigma_54_core-bd"/>
</dbReference>
<dbReference type="InterPro" id="IPR000394">
    <property type="entry name" value="RNA_pol_sigma_54"/>
</dbReference>
<dbReference type="OrthoDB" id="9814402at2"/>
<gene>
    <name evidence="12" type="ORF">I592_01216</name>
    <name evidence="11" type="ORF">UKC_02750</name>
</gene>
<dbReference type="PANTHER" id="PTHR32248">
    <property type="entry name" value="RNA POLYMERASE SIGMA-54 FACTOR"/>
    <property type="match status" value="1"/>
</dbReference>
<keyword evidence="3" id="KW-0808">Transferase</keyword>
<dbReference type="GO" id="GO:0003677">
    <property type="term" value="F:DNA binding"/>
    <property type="evidence" value="ECO:0007669"/>
    <property type="project" value="UniProtKB-KW"/>
</dbReference>
<dbReference type="RefSeq" id="WP_010781122.1">
    <property type="nucleotide sequence ID" value="NZ_ASWH01000001.1"/>
</dbReference>
<dbReference type="PROSITE" id="PS50044">
    <property type="entry name" value="SIGMA54_3"/>
    <property type="match status" value="1"/>
</dbReference>
<dbReference type="GO" id="GO:0001216">
    <property type="term" value="F:DNA-binding transcription activator activity"/>
    <property type="evidence" value="ECO:0007669"/>
    <property type="project" value="InterPro"/>
</dbReference>
<evidence type="ECO:0000256" key="4">
    <source>
        <dbReference type="ARBA" id="ARBA00022695"/>
    </source>
</evidence>
<evidence type="ECO:0000256" key="7">
    <source>
        <dbReference type="ARBA" id="ARBA00023125"/>
    </source>
</evidence>
<dbReference type="GO" id="GO:0006352">
    <property type="term" value="P:DNA-templated transcription initiation"/>
    <property type="evidence" value="ECO:0007669"/>
    <property type="project" value="InterPro"/>
</dbReference>
<sequence>MKFQQGYSQKQQQTQKLAMTQELQQAIRILQFNTEELQDYVETVSLENPLIEVIPPKIQSDLMQMHNGGGAIKEESFFQIADHPVSLFEHLINQIHLNYRDTFIREIMLVLVESIDVNGYLKIDEEEIKKELKATDIQYLDALTLLQQLDPPGVGARNLQECLMLQTEQDNYAPDLAYLLLEESFDEIAKRKFEQIAKKYRISLPQVQEILDYIRSLNPFPGASFGGQDSNFIIPDLTLVRREDRLVVLSNKRGQLRLNFQENYFNRLKQQADEETAAYLKEKLQQFEWLNKTLGQRKDTILEVGKIIVQHQASFFEEKQGALKPLMLKDIAKQLEVHESTISRAVNGKYIETDFGVFELRSFFVNKVNDEDTSADGVKQLIASLVDDEDKRKPLSDQKIVELLAEKDQKVSRRTVAKYRDALKIPSSSKRKRFD</sequence>
<keyword evidence="8" id="KW-0804">Transcription</keyword>
<keyword evidence="5" id="KW-0805">Transcription regulation</keyword>
<dbReference type="Gene3D" id="1.10.10.1330">
    <property type="entry name" value="RNA polymerase sigma-54 factor, core-binding domain"/>
    <property type="match status" value="1"/>
</dbReference>
<keyword evidence="2" id="KW-0240">DNA-directed RNA polymerase</keyword>
<name>R2XZT7_9ENTE</name>
<dbReference type="PIRSF" id="PIRSF000774">
    <property type="entry name" value="RpoN"/>
    <property type="match status" value="1"/>
</dbReference>
<dbReference type="PATRIC" id="fig|1158614.3.peg.2744"/>
<evidence type="ECO:0000256" key="5">
    <source>
        <dbReference type="ARBA" id="ARBA00023015"/>
    </source>
</evidence>
<keyword evidence="7" id="KW-0238">DNA-binding</keyword>
<evidence type="ECO:0000259" key="9">
    <source>
        <dbReference type="Pfam" id="PF04552"/>
    </source>
</evidence>